<evidence type="ECO:0000256" key="4">
    <source>
        <dbReference type="ARBA" id="ARBA00022723"/>
    </source>
</evidence>
<evidence type="ECO:0000256" key="1">
    <source>
        <dbReference type="ARBA" id="ARBA00004984"/>
    </source>
</evidence>
<evidence type="ECO:0000256" key="6">
    <source>
        <dbReference type="ARBA" id="ARBA00022833"/>
    </source>
</evidence>
<comment type="catalytic activity">
    <reaction evidence="7">
        <text>guanine + H2O + H(+) = xanthine + NH4(+)</text>
        <dbReference type="Rhea" id="RHEA:14665"/>
        <dbReference type="ChEBI" id="CHEBI:15377"/>
        <dbReference type="ChEBI" id="CHEBI:15378"/>
        <dbReference type="ChEBI" id="CHEBI:16235"/>
        <dbReference type="ChEBI" id="CHEBI:17712"/>
        <dbReference type="ChEBI" id="CHEBI:28938"/>
        <dbReference type="EC" id="3.5.4.3"/>
    </reaction>
</comment>
<proteinExistence type="inferred from homology"/>
<evidence type="ECO:0000313" key="10">
    <source>
        <dbReference type="Proteomes" id="UP001595075"/>
    </source>
</evidence>
<comment type="pathway">
    <text evidence="1 7">Purine metabolism; guanine degradation; xanthine from guanine: step 1/1.</text>
</comment>
<sequence length="448" mass="49600">MNTPVFFHGAIIHSLEPNKLEILPNAALLINTEGRIEAFSKDYTSSPLAIPPAAEILEMPPGNFLIPGFIDTHNHAAQWSMRGLGQGLHILDWLSQVTFPYEARFSDAKYARRIYESCVEGFLQQGITTASYYCSKHAEASQILAEICVQKGQRAFVGKCNMDRSAPDFIRDESAATSLAETRECVEHIRGLGSALVKPVLTPRFAICCSPDLLEGLGAMMKDDEQLAMQTHFNEAEQEIRATRELFPQFQNEADLYESFGLLGNRSILAHCTIMSEYEMERLKSLECGIAHCPISNMTVGGGFMAAPIREFLRRGIKVGLGTDSGGGFASGMLDNMRQAMIASNAREVMSAGKDNALSMEEVFYLATLGGAKVMCLEEEIGNFEVGKQFDACWINMRSSSIATMYEEGDEVGKSFEKFVMTGDDRNIMSVYVRGKRVAGYEKQDKRE</sequence>
<name>A0ABR4C5V6_9HELO</name>
<dbReference type="InterPro" id="IPR006680">
    <property type="entry name" value="Amidohydro-rel"/>
</dbReference>
<dbReference type="InterPro" id="IPR051607">
    <property type="entry name" value="Metallo-dep_hydrolases"/>
</dbReference>
<gene>
    <name evidence="9" type="ORF">VTL71DRAFT_2986</name>
</gene>
<comment type="similarity">
    <text evidence="2 7">Belongs to the metallo-dependent hydrolases superfamily. ATZ/TRZ family.</text>
</comment>
<comment type="function">
    <text evidence="7">Catalyzes the hydrolytic deamination of guanine, producing xanthine and ammonia.</text>
</comment>
<dbReference type="NCBIfam" id="TIGR02967">
    <property type="entry name" value="guan_deamin"/>
    <property type="match status" value="1"/>
</dbReference>
<keyword evidence="10" id="KW-1185">Reference proteome</keyword>
<dbReference type="Gene3D" id="2.30.40.10">
    <property type="entry name" value="Urease, subunit C, domain 1"/>
    <property type="match status" value="1"/>
</dbReference>
<dbReference type="PANTHER" id="PTHR11271:SF49">
    <property type="entry name" value="GUANINE DEAMINASE"/>
    <property type="match status" value="1"/>
</dbReference>
<evidence type="ECO:0000256" key="5">
    <source>
        <dbReference type="ARBA" id="ARBA00022801"/>
    </source>
</evidence>
<evidence type="ECO:0000256" key="7">
    <source>
        <dbReference type="RuleBase" id="RU366009"/>
    </source>
</evidence>
<dbReference type="Gene3D" id="3.20.20.140">
    <property type="entry name" value="Metal-dependent hydrolases"/>
    <property type="match status" value="1"/>
</dbReference>
<accession>A0ABR4C5V6</accession>
<keyword evidence="6 7" id="KW-0862">Zinc</keyword>
<evidence type="ECO:0000256" key="2">
    <source>
        <dbReference type="ARBA" id="ARBA00006745"/>
    </source>
</evidence>
<keyword evidence="4 7" id="KW-0479">Metal-binding</keyword>
<dbReference type="Proteomes" id="UP001595075">
    <property type="component" value="Unassembled WGS sequence"/>
</dbReference>
<dbReference type="EMBL" id="JAZHXI010000012">
    <property type="protein sequence ID" value="KAL2065317.1"/>
    <property type="molecule type" value="Genomic_DNA"/>
</dbReference>
<dbReference type="Pfam" id="PF01979">
    <property type="entry name" value="Amidohydro_1"/>
    <property type="match status" value="1"/>
</dbReference>
<comment type="caution">
    <text evidence="9">The sequence shown here is derived from an EMBL/GenBank/DDBJ whole genome shotgun (WGS) entry which is preliminary data.</text>
</comment>
<keyword evidence="5 7" id="KW-0378">Hydrolase</keyword>
<protein>
    <recommendedName>
        <fullName evidence="3 7">Guanine deaminase</fullName>
        <shortName evidence="7">Guanase</shortName>
        <ecNumber evidence="3 7">3.5.4.3</ecNumber>
    </recommendedName>
    <alternativeName>
        <fullName evidence="7">Guanine aminohydrolase</fullName>
    </alternativeName>
</protein>
<evidence type="ECO:0000313" key="9">
    <source>
        <dbReference type="EMBL" id="KAL2065317.1"/>
    </source>
</evidence>
<reference evidence="9 10" key="1">
    <citation type="journal article" date="2024" name="Commun. Biol.">
        <title>Comparative genomic analysis of thermophilic fungi reveals convergent evolutionary adaptations and gene losses.</title>
        <authorList>
            <person name="Steindorff A.S."/>
            <person name="Aguilar-Pontes M.V."/>
            <person name="Robinson A.J."/>
            <person name="Andreopoulos B."/>
            <person name="LaButti K."/>
            <person name="Kuo A."/>
            <person name="Mondo S."/>
            <person name="Riley R."/>
            <person name="Otillar R."/>
            <person name="Haridas S."/>
            <person name="Lipzen A."/>
            <person name="Grimwood J."/>
            <person name="Schmutz J."/>
            <person name="Clum A."/>
            <person name="Reid I.D."/>
            <person name="Moisan M.C."/>
            <person name="Butler G."/>
            <person name="Nguyen T.T.M."/>
            <person name="Dewar K."/>
            <person name="Conant G."/>
            <person name="Drula E."/>
            <person name="Henrissat B."/>
            <person name="Hansel C."/>
            <person name="Singer S."/>
            <person name="Hutchinson M.I."/>
            <person name="de Vries R.P."/>
            <person name="Natvig D.O."/>
            <person name="Powell A.J."/>
            <person name="Tsang A."/>
            <person name="Grigoriev I.V."/>
        </authorList>
    </citation>
    <scope>NUCLEOTIDE SEQUENCE [LARGE SCALE GENOMIC DNA]</scope>
    <source>
        <strain evidence="9 10">CBS 494.80</strain>
    </source>
</reference>
<dbReference type="InterPro" id="IPR011059">
    <property type="entry name" value="Metal-dep_hydrolase_composite"/>
</dbReference>
<feature type="domain" description="Amidohydrolase-related" evidence="8">
    <location>
        <begin position="64"/>
        <end position="438"/>
    </location>
</feature>
<comment type="cofactor">
    <cofactor evidence="7">
        <name>Zn(2+)</name>
        <dbReference type="ChEBI" id="CHEBI:29105"/>
    </cofactor>
    <text evidence="7">Binds 1 zinc ion per subunit.</text>
</comment>
<dbReference type="InterPro" id="IPR032466">
    <property type="entry name" value="Metal_Hydrolase"/>
</dbReference>
<dbReference type="SUPFAM" id="SSF51556">
    <property type="entry name" value="Metallo-dependent hydrolases"/>
    <property type="match status" value="1"/>
</dbReference>
<dbReference type="EC" id="3.5.4.3" evidence="3 7"/>
<dbReference type="PANTHER" id="PTHR11271">
    <property type="entry name" value="GUANINE DEAMINASE"/>
    <property type="match status" value="1"/>
</dbReference>
<organism evidence="9 10">
    <name type="scientific">Oculimacula yallundae</name>
    <dbReference type="NCBI Taxonomy" id="86028"/>
    <lineage>
        <taxon>Eukaryota</taxon>
        <taxon>Fungi</taxon>
        <taxon>Dikarya</taxon>
        <taxon>Ascomycota</taxon>
        <taxon>Pezizomycotina</taxon>
        <taxon>Leotiomycetes</taxon>
        <taxon>Helotiales</taxon>
        <taxon>Ploettnerulaceae</taxon>
        <taxon>Oculimacula</taxon>
    </lineage>
</organism>
<evidence type="ECO:0000256" key="3">
    <source>
        <dbReference type="ARBA" id="ARBA00012781"/>
    </source>
</evidence>
<evidence type="ECO:0000259" key="8">
    <source>
        <dbReference type="Pfam" id="PF01979"/>
    </source>
</evidence>
<dbReference type="InterPro" id="IPR014311">
    <property type="entry name" value="Guanine_deaminase"/>
</dbReference>